<reference evidence="1" key="1">
    <citation type="submission" date="2021-02" db="EMBL/GenBank/DDBJ databases">
        <authorList>
            <person name="Nowell W R."/>
        </authorList>
    </citation>
    <scope>NUCLEOTIDE SEQUENCE</scope>
</reference>
<accession>A0A821GW22</accession>
<dbReference type="AlphaFoldDB" id="A0A821GW22"/>
<keyword evidence="3" id="KW-1185">Reference proteome</keyword>
<feature type="non-terminal residue" evidence="1">
    <location>
        <position position="1"/>
    </location>
</feature>
<protein>
    <submittedName>
        <fullName evidence="1">Uncharacterized protein</fullName>
    </submittedName>
</protein>
<name>A0A821GW22_9BILA</name>
<organism evidence="1 3">
    <name type="scientific">Rotaria magnacalcarata</name>
    <dbReference type="NCBI Taxonomy" id="392030"/>
    <lineage>
        <taxon>Eukaryota</taxon>
        <taxon>Metazoa</taxon>
        <taxon>Spiralia</taxon>
        <taxon>Gnathifera</taxon>
        <taxon>Rotifera</taxon>
        <taxon>Eurotatoria</taxon>
        <taxon>Bdelloidea</taxon>
        <taxon>Philodinida</taxon>
        <taxon>Philodinidae</taxon>
        <taxon>Rotaria</taxon>
    </lineage>
</organism>
<evidence type="ECO:0000313" key="1">
    <source>
        <dbReference type="EMBL" id="CAF4671733.1"/>
    </source>
</evidence>
<sequence length="28" mass="3134">MIRLGSAWGSRSLTQTAIEREVNSQLTQ</sequence>
<gene>
    <name evidence="1" type="ORF">OVN521_LOCUS47429</name>
    <name evidence="2" type="ORF">SMN809_LOCUS45335</name>
</gene>
<evidence type="ECO:0000313" key="3">
    <source>
        <dbReference type="Proteomes" id="UP000663866"/>
    </source>
</evidence>
<dbReference type="Proteomes" id="UP000676336">
    <property type="component" value="Unassembled WGS sequence"/>
</dbReference>
<dbReference type="Proteomes" id="UP000663866">
    <property type="component" value="Unassembled WGS sequence"/>
</dbReference>
<dbReference type="EMBL" id="CAJOBG010092850">
    <property type="protein sequence ID" value="CAF4671733.1"/>
    <property type="molecule type" value="Genomic_DNA"/>
</dbReference>
<evidence type="ECO:0000313" key="2">
    <source>
        <dbReference type="EMBL" id="CAF4755891.1"/>
    </source>
</evidence>
<dbReference type="EMBL" id="CAJOBI010138285">
    <property type="protein sequence ID" value="CAF4755891.1"/>
    <property type="molecule type" value="Genomic_DNA"/>
</dbReference>
<proteinExistence type="predicted"/>
<comment type="caution">
    <text evidence="1">The sequence shown here is derived from an EMBL/GenBank/DDBJ whole genome shotgun (WGS) entry which is preliminary data.</text>
</comment>